<keyword evidence="9 13" id="KW-0233">DNA recombination</keyword>
<dbReference type="PIRSF" id="PIRSF037785">
    <property type="entry name" value="RecU"/>
    <property type="match status" value="1"/>
</dbReference>
<dbReference type="GO" id="GO:0008821">
    <property type="term" value="F:crossover junction DNA endonuclease activity"/>
    <property type="evidence" value="ECO:0007669"/>
    <property type="project" value="UniProtKB-EC"/>
</dbReference>
<comment type="function">
    <text evidence="13">Endonuclease that resolves Holliday junction intermediates in genetic recombination. Cleaves mobile four-strand junctions by introducing symmetrical nicks in paired strands. Promotes annealing of linear ssDNA with homologous dsDNA. Required for DNA repair, homologous recombination and chromosome segregation.</text>
</comment>
<evidence type="ECO:0000256" key="1">
    <source>
        <dbReference type="ARBA" id="ARBA00004496"/>
    </source>
</evidence>
<comment type="catalytic activity">
    <reaction evidence="13">
        <text>Endonucleolytic cleavage at a junction such as a reciprocal single-stranded crossover between two homologous DNA duplexes (Holliday junction).</text>
        <dbReference type="EC" id="3.1.21.10"/>
    </reaction>
</comment>
<dbReference type="GO" id="GO:0003676">
    <property type="term" value="F:nucleic acid binding"/>
    <property type="evidence" value="ECO:0007669"/>
    <property type="project" value="InterPro"/>
</dbReference>
<dbReference type="Gene3D" id="3.40.1350.10">
    <property type="match status" value="1"/>
</dbReference>
<evidence type="ECO:0000256" key="13">
    <source>
        <dbReference type="HAMAP-Rule" id="MF_00130"/>
    </source>
</evidence>
<evidence type="ECO:0000256" key="2">
    <source>
        <dbReference type="ARBA" id="ARBA00022490"/>
    </source>
</evidence>
<organism evidence="15 16">
    <name type="scientific">Leuconostoc fallax</name>
    <dbReference type="NCBI Taxonomy" id="1251"/>
    <lineage>
        <taxon>Bacteria</taxon>
        <taxon>Bacillati</taxon>
        <taxon>Bacillota</taxon>
        <taxon>Bacilli</taxon>
        <taxon>Lactobacillales</taxon>
        <taxon>Lactobacillaceae</taxon>
        <taxon>Leuconostoc</taxon>
    </lineage>
</organism>
<dbReference type="EC" id="3.1.21.10" evidence="13 14"/>
<evidence type="ECO:0000256" key="14">
    <source>
        <dbReference type="NCBIfam" id="TIGR00648"/>
    </source>
</evidence>
<evidence type="ECO:0000256" key="9">
    <source>
        <dbReference type="ARBA" id="ARBA00023172"/>
    </source>
</evidence>
<dbReference type="GO" id="GO:0007059">
    <property type="term" value="P:chromosome segregation"/>
    <property type="evidence" value="ECO:0007669"/>
    <property type="project" value="UniProtKB-UniRule"/>
</dbReference>
<dbReference type="HAMAP" id="MF_00130">
    <property type="entry name" value="RecU"/>
    <property type="match status" value="1"/>
</dbReference>
<gene>
    <name evidence="13" type="primary">recU</name>
    <name evidence="15" type="ORF">C5L23_001364</name>
</gene>
<keyword evidence="7 13" id="KW-0378">Hydrolase</keyword>
<dbReference type="GO" id="GO:0000287">
    <property type="term" value="F:magnesium ion binding"/>
    <property type="evidence" value="ECO:0007669"/>
    <property type="project" value="UniProtKB-UniRule"/>
</dbReference>
<evidence type="ECO:0000256" key="4">
    <source>
        <dbReference type="ARBA" id="ARBA00022723"/>
    </source>
</evidence>
<evidence type="ECO:0000256" key="10">
    <source>
        <dbReference type="ARBA" id="ARBA00023204"/>
    </source>
</evidence>
<evidence type="ECO:0000256" key="8">
    <source>
        <dbReference type="ARBA" id="ARBA00022842"/>
    </source>
</evidence>
<evidence type="ECO:0000256" key="12">
    <source>
        <dbReference type="ARBA" id="ARBA00029523"/>
    </source>
</evidence>
<dbReference type="NCBIfam" id="TIGR00648">
    <property type="entry name" value="recU"/>
    <property type="match status" value="1"/>
</dbReference>
<dbReference type="RefSeq" id="WP_010007177.1">
    <property type="nucleotide sequence ID" value="NZ_JAGYGP010000001.1"/>
</dbReference>
<keyword evidence="8 13" id="KW-0460">Magnesium</keyword>
<keyword evidence="4 13" id="KW-0479">Metal-binding</keyword>
<evidence type="ECO:0000313" key="16">
    <source>
        <dbReference type="Proteomes" id="UP000295681"/>
    </source>
</evidence>
<dbReference type="GO" id="GO:0006310">
    <property type="term" value="P:DNA recombination"/>
    <property type="evidence" value="ECO:0007669"/>
    <property type="project" value="UniProtKB-UniRule"/>
</dbReference>
<keyword evidence="16" id="KW-1185">Reference proteome</keyword>
<comment type="similarity">
    <text evidence="11 13">Belongs to the RecU family.</text>
</comment>
<keyword evidence="6 13" id="KW-0227">DNA damage</keyword>
<evidence type="ECO:0000256" key="11">
    <source>
        <dbReference type="ARBA" id="ARBA00023447"/>
    </source>
</evidence>
<dbReference type="AlphaFoldDB" id="A0A4R5N6Y2"/>
<evidence type="ECO:0000256" key="7">
    <source>
        <dbReference type="ARBA" id="ARBA00022801"/>
    </source>
</evidence>
<protein>
    <recommendedName>
        <fullName evidence="12 13">Holliday junction resolvase RecU</fullName>
        <ecNumber evidence="13 14">3.1.21.10</ecNumber>
    </recommendedName>
    <alternativeName>
        <fullName evidence="13">Recombination protein U homolog</fullName>
    </alternativeName>
</protein>
<keyword evidence="10 13" id="KW-0234">DNA repair</keyword>
<accession>A0A4R5N6Y2</accession>
<proteinExistence type="inferred from homology"/>
<dbReference type="InterPro" id="IPR011335">
    <property type="entry name" value="Restrct_endonuc-II-like"/>
</dbReference>
<sequence length="205" mass="23478">MTIHYPKGMHHTSQVTNMMRTGKTTKKALTFSRRGMGLEEEINVANDFYLANRLAVIHKKPTPITIVNVDYPARSAAKITEAYFKQASTTDYNGVYQGHYIDFDAKETKNKTSFPLKNFHQHQIDHLANVLSQGGLGFVIIKFTSLNENYVYPASHLIYEWQLHKGKQSISYETIVTHSYRIPESLTPSLDYLVALDEWLAHINK</sequence>
<comment type="caution">
    <text evidence="15">The sequence shown here is derived from an EMBL/GenBank/DDBJ whole genome shotgun (WGS) entry which is preliminary data.</text>
</comment>
<dbReference type="CDD" id="cd22354">
    <property type="entry name" value="RecU-like"/>
    <property type="match status" value="1"/>
</dbReference>
<dbReference type="NCBIfam" id="NF002584">
    <property type="entry name" value="PRK02234.1-5"/>
    <property type="match status" value="1"/>
</dbReference>
<dbReference type="STRING" id="907931.GCA_000165675_01516"/>
<keyword evidence="3 13" id="KW-0540">Nuclease</keyword>
<dbReference type="SUPFAM" id="SSF52980">
    <property type="entry name" value="Restriction endonuclease-like"/>
    <property type="match status" value="1"/>
</dbReference>
<dbReference type="GO" id="GO:0005737">
    <property type="term" value="C:cytoplasm"/>
    <property type="evidence" value="ECO:0007669"/>
    <property type="project" value="UniProtKB-SubCell"/>
</dbReference>
<feature type="binding site" evidence="13">
    <location>
        <position position="89"/>
    </location>
    <ligand>
        <name>Mg(2+)</name>
        <dbReference type="ChEBI" id="CHEBI:18420"/>
    </ligand>
</feature>
<keyword evidence="5 13" id="KW-0255">Endonuclease</keyword>
<feature type="binding site" evidence="13">
    <location>
        <position position="91"/>
    </location>
    <ligand>
        <name>Mg(2+)</name>
        <dbReference type="ChEBI" id="CHEBI:18420"/>
    </ligand>
</feature>
<evidence type="ECO:0000313" key="15">
    <source>
        <dbReference type="EMBL" id="TDG67565.1"/>
    </source>
</evidence>
<reference evidence="15 16" key="1">
    <citation type="journal article" date="2019" name="Appl. Microbiol. Biotechnol.">
        <title>Uncovering carbohydrate metabolism through a genotype-phenotype association study of 56 lactic acid bacteria genomes.</title>
        <authorList>
            <person name="Buron-Moles G."/>
            <person name="Chailyan A."/>
            <person name="Dolejs I."/>
            <person name="Forster J."/>
            <person name="Miks M.H."/>
        </authorList>
    </citation>
    <scope>NUCLEOTIDE SEQUENCE [LARGE SCALE GENOMIC DNA]</scope>
    <source>
        <strain evidence="15 16">ATCC 700006</strain>
    </source>
</reference>
<evidence type="ECO:0000256" key="3">
    <source>
        <dbReference type="ARBA" id="ARBA00022722"/>
    </source>
</evidence>
<dbReference type="InterPro" id="IPR004612">
    <property type="entry name" value="Resolv_RecU"/>
</dbReference>
<name>A0A4R5N6Y2_9LACO</name>
<feature type="binding site" evidence="13">
    <location>
        <position position="104"/>
    </location>
    <ligand>
        <name>Mg(2+)</name>
        <dbReference type="ChEBI" id="CHEBI:18420"/>
    </ligand>
</feature>
<dbReference type="GO" id="GO:0006281">
    <property type="term" value="P:DNA repair"/>
    <property type="evidence" value="ECO:0007669"/>
    <property type="project" value="UniProtKB-UniRule"/>
</dbReference>
<comment type="subcellular location">
    <subcellularLocation>
        <location evidence="1 13">Cytoplasm</location>
    </subcellularLocation>
</comment>
<evidence type="ECO:0000256" key="5">
    <source>
        <dbReference type="ARBA" id="ARBA00022759"/>
    </source>
</evidence>
<comment type="cofactor">
    <cofactor evidence="13">
        <name>Mg(2+)</name>
        <dbReference type="ChEBI" id="CHEBI:18420"/>
    </cofactor>
    <text evidence="13">Binds 1 Mg(2+) ion per subunit.</text>
</comment>
<dbReference type="EMBL" id="PUFI01000015">
    <property type="protein sequence ID" value="TDG67565.1"/>
    <property type="molecule type" value="Genomic_DNA"/>
</dbReference>
<dbReference type="InterPro" id="IPR011856">
    <property type="entry name" value="tRNA_endonuc-like_dom_sf"/>
</dbReference>
<dbReference type="Proteomes" id="UP000295681">
    <property type="component" value="Unassembled WGS sequence"/>
</dbReference>
<evidence type="ECO:0000256" key="6">
    <source>
        <dbReference type="ARBA" id="ARBA00022763"/>
    </source>
</evidence>
<keyword evidence="2 13" id="KW-0963">Cytoplasm</keyword>
<feature type="site" description="Transition state stabilizer" evidence="13">
    <location>
        <position position="106"/>
    </location>
</feature>
<feature type="binding site" evidence="13">
    <location>
        <position position="123"/>
    </location>
    <ligand>
        <name>Mg(2+)</name>
        <dbReference type="ChEBI" id="CHEBI:18420"/>
    </ligand>
</feature>
<dbReference type="Pfam" id="PF03838">
    <property type="entry name" value="RecU"/>
    <property type="match status" value="1"/>
</dbReference>